<comment type="caution">
    <text evidence="2">The sequence shown here is derived from an EMBL/GenBank/DDBJ whole genome shotgun (WGS) entry which is preliminary data.</text>
</comment>
<dbReference type="EMBL" id="CAUOFW020001392">
    <property type="protein sequence ID" value="CAK9144469.1"/>
    <property type="molecule type" value="Genomic_DNA"/>
</dbReference>
<feature type="transmembrane region" description="Helical" evidence="1">
    <location>
        <begin position="150"/>
        <end position="167"/>
    </location>
</feature>
<reference evidence="2 3" key="1">
    <citation type="submission" date="2024-02" db="EMBL/GenBank/DDBJ databases">
        <authorList>
            <person name="Vignale AGUSTIN F."/>
            <person name="Sosa J E."/>
            <person name="Modenutti C."/>
        </authorList>
    </citation>
    <scope>NUCLEOTIDE SEQUENCE [LARGE SCALE GENOMIC DNA]</scope>
</reference>
<name>A0ABC8RHL9_9AQUA</name>
<sequence>MQAQRQQLWNLYVHARAKGFHFKLKATDILPAGKFFQFSILLKLWPFRIEVKLEPTKQKSLESKFLQFLKKFRVRRADNKAIAARKTLNSGRSSRFAYVVGQRSVFIGNLALLCQSISEKDQKGIILHGSIVFLCFASILENLFGRKTCVFLGILSFSMVGYSMWCSK</sequence>
<dbReference type="AlphaFoldDB" id="A0ABC8RHL9"/>
<accession>A0ABC8RHL9</accession>
<evidence type="ECO:0000313" key="3">
    <source>
        <dbReference type="Proteomes" id="UP001642360"/>
    </source>
</evidence>
<protein>
    <submittedName>
        <fullName evidence="2">Uncharacterized protein</fullName>
    </submittedName>
</protein>
<evidence type="ECO:0000313" key="2">
    <source>
        <dbReference type="EMBL" id="CAK9144469.1"/>
    </source>
</evidence>
<gene>
    <name evidence="2" type="ORF">ILEXP_LOCUS12222</name>
</gene>
<evidence type="ECO:0000256" key="1">
    <source>
        <dbReference type="SAM" id="Phobius"/>
    </source>
</evidence>
<organism evidence="2 3">
    <name type="scientific">Ilex paraguariensis</name>
    <name type="common">yerba mate</name>
    <dbReference type="NCBI Taxonomy" id="185542"/>
    <lineage>
        <taxon>Eukaryota</taxon>
        <taxon>Viridiplantae</taxon>
        <taxon>Streptophyta</taxon>
        <taxon>Embryophyta</taxon>
        <taxon>Tracheophyta</taxon>
        <taxon>Spermatophyta</taxon>
        <taxon>Magnoliopsida</taxon>
        <taxon>eudicotyledons</taxon>
        <taxon>Gunneridae</taxon>
        <taxon>Pentapetalae</taxon>
        <taxon>asterids</taxon>
        <taxon>campanulids</taxon>
        <taxon>Aquifoliales</taxon>
        <taxon>Aquifoliaceae</taxon>
        <taxon>Ilex</taxon>
    </lineage>
</organism>
<proteinExistence type="predicted"/>
<keyword evidence="1" id="KW-0472">Membrane</keyword>
<keyword evidence="1" id="KW-1133">Transmembrane helix</keyword>
<dbReference type="Proteomes" id="UP001642360">
    <property type="component" value="Unassembled WGS sequence"/>
</dbReference>
<keyword evidence="3" id="KW-1185">Reference proteome</keyword>
<keyword evidence="1" id="KW-0812">Transmembrane</keyword>